<sequence>MLHLQLTAKQKTCTQLKARFLSTFPSKNQKMRQKAFQHLLFGNKGHKKGTVTKVKFWHSPAFILDKRVP</sequence>
<dbReference type="AlphaFoldDB" id="A0A0R1VBZ8"/>
<protein>
    <submittedName>
        <fullName evidence="1">Uncharacterized protein</fullName>
    </submittedName>
</protein>
<comment type="caution">
    <text evidence="1">The sequence shown here is derived from an EMBL/GenBank/DDBJ whole genome shotgun (WGS) entry which is preliminary data.</text>
</comment>
<gene>
    <name evidence="1" type="ORF">FD50_GL000892</name>
</gene>
<accession>A0A0R1VBZ8</accession>
<keyword evidence="2" id="KW-1185">Reference proteome</keyword>
<name>A0A0R1VBZ8_9LACO</name>
<proteinExistence type="predicted"/>
<dbReference type="PATRIC" id="fig|1423801.4.peg.906"/>
<reference evidence="1 2" key="1">
    <citation type="journal article" date="2015" name="Genome Announc.">
        <title>Expanding the biotechnology potential of lactobacilli through comparative genomics of 213 strains and associated genera.</title>
        <authorList>
            <person name="Sun Z."/>
            <person name="Harris H.M."/>
            <person name="McCann A."/>
            <person name="Guo C."/>
            <person name="Argimon S."/>
            <person name="Zhang W."/>
            <person name="Yang X."/>
            <person name="Jeffery I.B."/>
            <person name="Cooney J.C."/>
            <person name="Kagawa T.F."/>
            <person name="Liu W."/>
            <person name="Song Y."/>
            <person name="Salvetti E."/>
            <person name="Wrobel A."/>
            <person name="Rasinkangas P."/>
            <person name="Parkhill J."/>
            <person name="Rea M.C."/>
            <person name="O'Sullivan O."/>
            <person name="Ritari J."/>
            <person name="Douillard F.P."/>
            <person name="Paul Ross R."/>
            <person name="Yang R."/>
            <person name="Briner A.E."/>
            <person name="Felis G.E."/>
            <person name="de Vos W.M."/>
            <person name="Barrangou R."/>
            <person name="Klaenhammer T.R."/>
            <person name="Caufield P.W."/>
            <person name="Cui Y."/>
            <person name="Zhang H."/>
            <person name="O'Toole P.W."/>
        </authorList>
    </citation>
    <scope>NUCLEOTIDE SEQUENCE [LARGE SCALE GENOMIC DNA]</scope>
    <source>
        <strain evidence="1 2">DSM 16230</strain>
    </source>
</reference>
<dbReference type="Proteomes" id="UP000051166">
    <property type="component" value="Unassembled WGS sequence"/>
</dbReference>
<evidence type="ECO:0000313" key="2">
    <source>
        <dbReference type="Proteomes" id="UP000051166"/>
    </source>
</evidence>
<dbReference type="EMBL" id="AZFQ01000006">
    <property type="protein sequence ID" value="KRM00582.1"/>
    <property type="molecule type" value="Genomic_DNA"/>
</dbReference>
<organism evidence="1 2">
    <name type="scientific">Liquorilactobacillus satsumensis DSM 16230 = JCM 12392</name>
    <dbReference type="NCBI Taxonomy" id="1423801"/>
    <lineage>
        <taxon>Bacteria</taxon>
        <taxon>Bacillati</taxon>
        <taxon>Bacillota</taxon>
        <taxon>Bacilli</taxon>
        <taxon>Lactobacillales</taxon>
        <taxon>Lactobacillaceae</taxon>
        <taxon>Liquorilactobacillus</taxon>
    </lineage>
</organism>
<evidence type="ECO:0000313" key="1">
    <source>
        <dbReference type="EMBL" id="KRM00582.1"/>
    </source>
</evidence>